<name>A0A1I7WFZ9_HETBA</name>
<sequence>MALHQTVKQYQELGLAKDRFRSGRPRSVNTSRVRKNVKRILRGSKRPMNKMTSDLNISPTLIRTIVKHKLRFYLYKIRTRPT</sequence>
<evidence type="ECO:0000313" key="2">
    <source>
        <dbReference type="WBParaSite" id="Hba_03851"/>
    </source>
</evidence>
<organism evidence="1 2">
    <name type="scientific">Heterorhabditis bacteriophora</name>
    <name type="common">Entomopathogenic nematode worm</name>
    <dbReference type="NCBI Taxonomy" id="37862"/>
    <lineage>
        <taxon>Eukaryota</taxon>
        <taxon>Metazoa</taxon>
        <taxon>Ecdysozoa</taxon>
        <taxon>Nematoda</taxon>
        <taxon>Chromadorea</taxon>
        <taxon>Rhabditida</taxon>
        <taxon>Rhabditina</taxon>
        <taxon>Rhabditomorpha</taxon>
        <taxon>Strongyloidea</taxon>
        <taxon>Heterorhabditidae</taxon>
        <taxon>Heterorhabditis</taxon>
    </lineage>
</organism>
<protein>
    <submittedName>
        <fullName evidence="2">HTH_Tnp_Tc3_1 domain-containing protein</fullName>
    </submittedName>
</protein>
<proteinExistence type="predicted"/>
<dbReference type="AlphaFoldDB" id="A0A1I7WFZ9"/>
<keyword evidence="1" id="KW-1185">Reference proteome</keyword>
<dbReference type="PANTHER" id="PTHR46068">
    <property type="entry name" value="PROTEIN CBG27172"/>
    <property type="match status" value="1"/>
</dbReference>
<dbReference type="PANTHER" id="PTHR46068:SF1">
    <property type="entry name" value="TRANSPOSASE IS30-LIKE HTH DOMAIN-CONTAINING PROTEIN"/>
    <property type="match status" value="1"/>
</dbReference>
<evidence type="ECO:0000313" key="1">
    <source>
        <dbReference type="Proteomes" id="UP000095283"/>
    </source>
</evidence>
<dbReference type="Proteomes" id="UP000095283">
    <property type="component" value="Unplaced"/>
</dbReference>
<accession>A0A1I7WFZ9</accession>
<dbReference type="WBParaSite" id="Hba_03851">
    <property type="protein sequence ID" value="Hba_03851"/>
    <property type="gene ID" value="Hba_03851"/>
</dbReference>
<reference evidence="2" key="1">
    <citation type="submission" date="2016-11" db="UniProtKB">
        <authorList>
            <consortium name="WormBaseParasite"/>
        </authorList>
    </citation>
    <scope>IDENTIFICATION</scope>
</reference>